<dbReference type="PANTHER" id="PTHR30486:SF6">
    <property type="entry name" value="TYPE IV PILUS RETRACTATION ATPASE PILT"/>
    <property type="match status" value="1"/>
</dbReference>
<dbReference type="PANTHER" id="PTHR30486">
    <property type="entry name" value="TWITCHING MOTILITY PROTEIN PILT"/>
    <property type="match status" value="1"/>
</dbReference>
<organism evidence="3 4">
    <name type="scientific">Tepidimonas charontis</name>
    <dbReference type="NCBI Taxonomy" id="2267262"/>
    <lineage>
        <taxon>Bacteria</taxon>
        <taxon>Pseudomonadati</taxon>
        <taxon>Pseudomonadota</taxon>
        <taxon>Betaproteobacteria</taxon>
        <taxon>Burkholderiales</taxon>
        <taxon>Tepidimonas</taxon>
    </lineage>
</organism>
<dbReference type="EMBL" id="VJON01000026">
    <property type="protein sequence ID" value="TSE33614.1"/>
    <property type="molecule type" value="Genomic_DNA"/>
</dbReference>
<evidence type="ECO:0000313" key="4">
    <source>
        <dbReference type="Proteomes" id="UP000318294"/>
    </source>
</evidence>
<evidence type="ECO:0000256" key="1">
    <source>
        <dbReference type="ARBA" id="ARBA00006611"/>
    </source>
</evidence>
<dbReference type="NCBIfam" id="TIGR02782">
    <property type="entry name" value="TrbB_P"/>
    <property type="match status" value="1"/>
</dbReference>
<dbReference type="GO" id="GO:0005737">
    <property type="term" value="C:cytoplasm"/>
    <property type="evidence" value="ECO:0007669"/>
    <property type="project" value="InterPro"/>
</dbReference>
<name>A0A554XCY2_9BURK</name>
<comment type="caution">
    <text evidence="3">The sequence shown here is derived from an EMBL/GenBank/DDBJ whole genome shotgun (WGS) entry which is preliminary data.</text>
</comment>
<dbReference type="RefSeq" id="WP_144328623.1">
    <property type="nucleotide sequence ID" value="NZ_VJON01000026.1"/>
</dbReference>
<gene>
    <name evidence="3" type="ORF">Tchar_01676</name>
</gene>
<dbReference type="InterPro" id="IPR027417">
    <property type="entry name" value="P-loop_NTPase"/>
</dbReference>
<keyword evidence="4" id="KW-1185">Reference proteome</keyword>
<feature type="domain" description="Bacterial type II secretion system protein E" evidence="2">
    <location>
        <begin position="218"/>
        <end position="232"/>
    </location>
</feature>
<proteinExistence type="inferred from homology"/>
<comment type="similarity">
    <text evidence="1">Belongs to the GSP E family.</text>
</comment>
<protein>
    <submittedName>
        <fullName evidence="3">Type IV secretion system protein VirB11</fullName>
    </submittedName>
</protein>
<dbReference type="SUPFAM" id="SSF52540">
    <property type="entry name" value="P-loop containing nucleoside triphosphate hydrolases"/>
    <property type="match status" value="1"/>
</dbReference>
<evidence type="ECO:0000259" key="2">
    <source>
        <dbReference type="PROSITE" id="PS00662"/>
    </source>
</evidence>
<dbReference type="InterPro" id="IPR001482">
    <property type="entry name" value="T2SS/T4SS_dom"/>
</dbReference>
<dbReference type="InterPro" id="IPR050921">
    <property type="entry name" value="T4SS_GSP_E_ATPase"/>
</dbReference>
<dbReference type="OrthoDB" id="9810761at2"/>
<reference evidence="3 4" key="1">
    <citation type="submission" date="2019-07" db="EMBL/GenBank/DDBJ databases">
        <title>Tepidimonas charontis SPSP-6 draft genome.</title>
        <authorList>
            <person name="Da Costa M.S."/>
            <person name="Froufe H.J.C."/>
            <person name="Egas C."/>
            <person name="Albuquerque L."/>
        </authorList>
    </citation>
    <scope>NUCLEOTIDE SEQUENCE [LARGE SCALE GENOMIC DNA]</scope>
    <source>
        <strain evidence="3 4">SPSP-6</strain>
    </source>
</reference>
<sequence>MSPAHEAYQRQIEALRRAFGPKLMGYFADRTVVEIMVNPDGGLWVERAGHGMTREGDVSATQATAIINTAAALVGSVVNADAPVLECELPNGGSEFGGARMEALVPPAVAAPAFAVRKKAEMVFTLDDYVARGIMSEVQRRAIVEAVEARRNILIAGGTGTGKTTLANAVLDAVARHDPQSRIVVIEDTQELQCTASNVVFLRTTINVDQTQLLRATMRLRPDRIVVGEVRDKSALALLKAWNTGHPGGVGTVHANDARAALIRVGQLIQEAGVPPAPELIAEAVNVVVSIRRISGQPGRIVDEVVAVRGYSNGQFVTEVL</sequence>
<dbReference type="GO" id="GO:0005524">
    <property type="term" value="F:ATP binding"/>
    <property type="evidence" value="ECO:0007669"/>
    <property type="project" value="InterPro"/>
</dbReference>
<dbReference type="Pfam" id="PF00437">
    <property type="entry name" value="T2SSE"/>
    <property type="match status" value="1"/>
</dbReference>
<dbReference type="PROSITE" id="PS00662">
    <property type="entry name" value="T2SP_E"/>
    <property type="match status" value="1"/>
</dbReference>
<dbReference type="GO" id="GO:0016887">
    <property type="term" value="F:ATP hydrolysis activity"/>
    <property type="evidence" value="ECO:0007669"/>
    <property type="project" value="InterPro"/>
</dbReference>
<dbReference type="InterPro" id="IPR014149">
    <property type="entry name" value="Conjug-transfer_TrbB"/>
</dbReference>
<dbReference type="Proteomes" id="UP000318294">
    <property type="component" value="Unassembled WGS sequence"/>
</dbReference>
<dbReference type="Gene3D" id="3.40.50.300">
    <property type="entry name" value="P-loop containing nucleotide triphosphate hydrolases"/>
    <property type="match status" value="1"/>
</dbReference>
<evidence type="ECO:0000313" key="3">
    <source>
        <dbReference type="EMBL" id="TSE33614.1"/>
    </source>
</evidence>
<accession>A0A554XCY2</accession>
<dbReference type="Gene3D" id="3.30.450.90">
    <property type="match status" value="1"/>
</dbReference>
<dbReference type="CDD" id="cd01130">
    <property type="entry name" value="VirB11-like_ATPase"/>
    <property type="match status" value="1"/>
</dbReference>
<dbReference type="AlphaFoldDB" id="A0A554XCY2"/>